<dbReference type="Pfam" id="PF04397">
    <property type="entry name" value="LytTR"/>
    <property type="match status" value="1"/>
</dbReference>
<protein>
    <recommendedName>
        <fullName evidence="1">HTH LytTR-type domain-containing protein</fullName>
    </recommendedName>
</protein>
<dbReference type="eggNOG" id="COG3279">
    <property type="taxonomic scope" value="Bacteria"/>
</dbReference>
<keyword evidence="3" id="KW-1185">Reference proteome</keyword>
<organism evidence="2 3">
    <name type="scientific">Cetobacterium somerae ATCC BAA-474</name>
    <dbReference type="NCBI Taxonomy" id="1319815"/>
    <lineage>
        <taxon>Bacteria</taxon>
        <taxon>Fusobacteriati</taxon>
        <taxon>Fusobacteriota</taxon>
        <taxon>Fusobacteriia</taxon>
        <taxon>Fusobacteriales</taxon>
        <taxon>Fusobacteriaceae</taxon>
        <taxon>Cetobacterium</taxon>
    </lineage>
</organism>
<evidence type="ECO:0000313" key="2">
    <source>
        <dbReference type="EMBL" id="ERT69984.1"/>
    </source>
</evidence>
<feature type="domain" description="HTH LytTR-type" evidence="1">
    <location>
        <begin position="124"/>
        <end position="214"/>
    </location>
</feature>
<evidence type="ECO:0000259" key="1">
    <source>
        <dbReference type="Pfam" id="PF04397"/>
    </source>
</evidence>
<dbReference type="RefSeq" id="WP_023049736.1">
    <property type="nucleotide sequence ID" value="NZ_CP173062.2"/>
</dbReference>
<name>U7VFR8_9FUSO</name>
<proteinExistence type="predicted"/>
<dbReference type="GO" id="GO:0003677">
    <property type="term" value="F:DNA binding"/>
    <property type="evidence" value="ECO:0007669"/>
    <property type="project" value="InterPro"/>
</dbReference>
<gene>
    <name evidence="2" type="ORF">HMPREF0202_00187</name>
</gene>
<dbReference type="InterPro" id="IPR007492">
    <property type="entry name" value="LytTR_DNA-bd_dom"/>
</dbReference>
<dbReference type="EMBL" id="AXZF01000005">
    <property type="protein sequence ID" value="ERT69984.1"/>
    <property type="molecule type" value="Genomic_DNA"/>
</dbReference>
<dbReference type="Gene3D" id="2.40.50.1020">
    <property type="entry name" value="LytTr DNA-binding domain"/>
    <property type="match status" value="1"/>
</dbReference>
<accession>U7VFR8</accession>
<dbReference type="STRING" id="1319815.HMPREF0202_00187"/>
<evidence type="ECO:0000313" key="3">
    <source>
        <dbReference type="Proteomes" id="UP000017081"/>
    </source>
</evidence>
<comment type="caution">
    <text evidence="2">The sequence shown here is derived from an EMBL/GenBank/DDBJ whole genome shotgun (WGS) entry which is preliminary data.</text>
</comment>
<dbReference type="Proteomes" id="UP000017081">
    <property type="component" value="Unassembled WGS sequence"/>
</dbReference>
<dbReference type="HOGENOM" id="CLU_104967_0_0_0"/>
<sequence length="226" mass="26728">MILGIDVDNNLKIILNEVIPYKCIDLRKNSDEIQNVDVIIIDSKTENIDEKLIEYKKQNLKVIALVGENETREMRKLFLSNLVDDCLIRKDIFELEECIQQLEKKESNITSFYLFDSFKRGIYSFSEINYITYSSISRRTEFHLTNSEIFDIKKNFSEVEEKIIHTNIFYKLDRGTIINIQLVEVLDYKEEVIVFKNKEFIYTSKLKLKELEDKCNLTNNKIVLGL</sequence>
<dbReference type="AlphaFoldDB" id="U7VFR8"/>
<reference evidence="2 3" key="1">
    <citation type="submission" date="2013-08" db="EMBL/GenBank/DDBJ databases">
        <authorList>
            <person name="Weinstock G."/>
            <person name="Sodergren E."/>
            <person name="Wylie T."/>
            <person name="Fulton L."/>
            <person name="Fulton R."/>
            <person name="Fronick C."/>
            <person name="O'Laughlin M."/>
            <person name="Godfrey J."/>
            <person name="Miner T."/>
            <person name="Herter B."/>
            <person name="Appelbaum E."/>
            <person name="Cordes M."/>
            <person name="Lek S."/>
            <person name="Wollam A."/>
            <person name="Pepin K.H."/>
            <person name="Palsikar V.B."/>
            <person name="Mitreva M."/>
            <person name="Wilson R.K."/>
        </authorList>
    </citation>
    <scope>NUCLEOTIDE SEQUENCE [LARGE SCALE GENOMIC DNA]</scope>
    <source>
        <strain evidence="2 3">ATCC BAA-474</strain>
    </source>
</reference>